<keyword evidence="3" id="KW-1185">Reference proteome</keyword>
<keyword evidence="1" id="KW-0472">Membrane</keyword>
<name>A0A1H1XFV3_9ACTN</name>
<proteinExistence type="predicted"/>
<dbReference type="AlphaFoldDB" id="A0A1H1XFV3"/>
<reference evidence="2 3" key="1">
    <citation type="submission" date="2016-10" db="EMBL/GenBank/DDBJ databases">
        <authorList>
            <person name="de Groot N.N."/>
        </authorList>
    </citation>
    <scope>NUCLEOTIDE SEQUENCE [LARGE SCALE GENOMIC DNA]</scope>
    <source>
        <strain evidence="2 3">DSM 43941</strain>
    </source>
</reference>
<feature type="transmembrane region" description="Helical" evidence="1">
    <location>
        <begin position="21"/>
        <end position="46"/>
    </location>
</feature>
<accession>A0A1H1XFV3</accession>
<dbReference type="OrthoDB" id="4211860at2"/>
<feature type="transmembrane region" description="Helical" evidence="1">
    <location>
        <begin position="198"/>
        <end position="215"/>
    </location>
</feature>
<evidence type="ECO:0000256" key="1">
    <source>
        <dbReference type="SAM" id="Phobius"/>
    </source>
</evidence>
<dbReference type="Proteomes" id="UP000198688">
    <property type="component" value="Chromosome I"/>
</dbReference>
<feature type="transmembrane region" description="Helical" evidence="1">
    <location>
        <begin position="130"/>
        <end position="158"/>
    </location>
</feature>
<protein>
    <recommendedName>
        <fullName evidence="4">DUF624 domain-containing protein</fullName>
    </recommendedName>
</protein>
<sequence>MSGAGVGERFGAGPLARVMALIYHLLTVELLLLATAGPGLLALVLLDRDPSNLPLAAACALPAGPALSAALYALHHGRLDLTDLRPAALFWRGYRRNARDVLPIWAIWLLWITVLTMSLANLSVTGLSEWWVGPLALIAVAATLWALNALLITALFAFRTRDVARLAAHFLVRTPGVTAGSGCLLVLAVAAILLWSEAVLALLGSVFLLALLHNCRPMIATVRHEFTE</sequence>
<organism evidence="2 3">
    <name type="scientific">Actinoplanes derwentensis</name>
    <dbReference type="NCBI Taxonomy" id="113562"/>
    <lineage>
        <taxon>Bacteria</taxon>
        <taxon>Bacillati</taxon>
        <taxon>Actinomycetota</taxon>
        <taxon>Actinomycetes</taxon>
        <taxon>Micromonosporales</taxon>
        <taxon>Micromonosporaceae</taxon>
        <taxon>Actinoplanes</taxon>
    </lineage>
</organism>
<feature type="transmembrane region" description="Helical" evidence="1">
    <location>
        <begin position="102"/>
        <end position="124"/>
    </location>
</feature>
<dbReference type="EMBL" id="LT629758">
    <property type="protein sequence ID" value="SDT08114.1"/>
    <property type="molecule type" value="Genomic_DNA"/>
</dbReference>
<gene>
    <name evidence="2" type="ORF">SAMN04489716_2450</name>
</gene>
<evidence type="ECO:0008006" key="4">
    <source>
        <dbReference type="Google" id="ProtNLM"/>
    </source>
</evidence>
<evidence type="ECO:0000313" key="2">
    <source>
        <dbReference type="EMBL" id="SDT08114.1"/>
    </source>
</evidence>
<keyword evidence="1" id="KW-0812">Transmembrane</keyword>
<evidence type="ECO:0000313" key="3">
    <source>
        <dbReference type="Proteomes" id="UP000198688"/>
    </source>
</evidence>
<feature type="transmembrane region" description="Helical" evidence="1">
    <location>
        <begin position="170"/>
        <end position="192"/>
    </location>
</feature>
<dbReference type="STRING" id="113562.SAMN04489716_2450"/>
<feature type="transmembrane region" description="Helical" evidence="1">
    <location>
        <begin position="52"/>
        <end position="74"/>
    </location>
</feature>
<keyword evidence="1" id="KW-1133">Transmembrane helix</keyword>